<accession>A0A1W1D7A9</accession>
<dbReference type="SUPFAM" id="SSF141000">
    <property type="entry name" value="Glu-tRNAGln amidotransferase C subunit"/>
    <property type="match status" value="1"/>
</dbReference>
<dbReference type="GO" id="GO:0006450">
    <property type="term" value="P:regulation of translational fidelity"/>
    <property type="evidence" value="ECO:0007669"/>
    <property type="project" value="InterPro"/>
</dbReference>
<gene>
    <name evidence="1" type="ORF">MNB_SUP05-4-241</name>
</gene>
<dbReference type="NCBIfam" id="TIGR00135">
    <property type="entry name" value="gatC"/>
    <property type="match status" value="1"/>
</dbReference>
<dbReference type="EMBL" id="FPHR01000004">
    <property type="protein sequence ID" value="SFV76513.1"/>
    <property type="molecule type" value="Genomic_DNA"/>
</dbReference>
<dbReference type="EC" id="6.3.5.7" evidence="1"/>
<dbReference type="EC" id="6.3.5.6" evidence="1"/>
<reference evidence="1" key="1">
    <citation type="submission" date="2016-10" db="EMBL/GenBank/DDBJ databases">
        <authorList>
            <person name="de Groot N.N."/>
        </authorList>
    </citation>
    <scope>NUCLEOTIDE SEQUENCE</scope>
</reference>
<dbReference type="GO" id="GO:0050567">
    <property type="term" value="F:glutaminyl-tRNA synthase (glutamine-hydrolyzing) activity"/>
    <property type="evidence" value="ECO:0007669"/>
    <property type="project" value="UniProtKB-EC"/>
</dbReference>
<dbReference type="Gene3D" id="1.10.20.60">
    <property type="entry name" value="Glu-tRNAGln amidotransferase C subunit, N-terminal domain"/>
    <property type="match status" value="1"/>
</dbReference>
<dbReference type="PANTHER" id="PTHR15004:SF0">
    <property type="entry name" value="GLUTAMYL-TRNA(GLN) AMIDOTRANSFERASE SUBUNIT C, MITOCHONDRIAL"/>
    <property type="match status" value="1"/>
</dbReference>
<proteinExistence type="inferred from homology"/>
<dbReference type="AlphaFoldDB" id="A0A1W1D7A9"/>
<protein>
    <submittedName>
        <fullName evidence="1">Aspartyl-tRNA(Asn) amidotransferase subunit C @ Glutamyl-tRNA(Gln) amidotransferase subunit C</fullName>
        <ecNumber evidence="1">6.3.5.6</ecNumber>
        <ecNumber evidence="1">6.3.5.7</ecNumber>
    </submittedName>
</protein>
<dbReference type="PANTHER" id="PTHR15004">
    <property type="entry name" value="GLUTAMYL-TRNA(GLN) AMIDOTRANSFERASE SUBUNIT C, MITOCHONDRIAL"/>
    <property type="match status" value="1"/>
</dbReference>
<keyword evidence="1" id="KW-0808">Transferase</keyword>
<dbReference type="HAMAP" id="MF_00122">
    <property type="entry name" value="GatC"/>
    <property type="match status" value="1"/>
</dbReference>
<evidence type="ECO:0000313" key="1">
    <source>
        <dbReference type="EMBL" id="SFV76513.1"/>
    </source>
</evidence>
<organism evidence="1">
    <name type="scientific">hydrothermal vent metagenome</name>
    <dbReference type="NCBI Taxonomy" id="652676"/>
    <lineage>
        <taxon>unclassified sequences</taxon>
        <taxon>metagenomes</taxon>
        <taxon>ecological metagenomes</taxon>
    </lineage>
</organism>
<dbReference type="InterPro" id="IPR003837">
    <property type="entry name" value="GatC"/>
</dbReference>
<name>A0A1W1D7A9_9ZZZZ</name>
<dbReference type="Pfam" id="PF02686">
    <property type="entry name" value="GatC"/>
    <property type="match status" value="1"/>
</dbReference>
<dbReference type="GO" id="GO:0070681">
    <property type="term" value="P:glutaminyl-tRNAGln biosynthesis via transamidation"/>
    <property type="evidence" value="ECO:0007669"/>
    <property type="project" value="TreeGrafter"/>
</dbReference>
<sequence length="95" mass="10429">MSLSEQQVTQIAYLARLSLSGDELKDNTQDLNAILGLAEQLGAINTDGIEPMAHPLHMTQRLRADVITEVDQSEVFQSIAPNTGNKHYLVPTVIE</sequence>
<dbReference type="GO" id="GO:0016740">
    <property type="term" value="F:transferase activity"/>
    <property type="evidence" value="ECO:0007669"/>
    <property type="project" value="UniProtKB-KW"/>
</dbReference>
<dbReference type="InterPro" id="IPR036113">
    <property type="entry name" value="Asp/Glu-ADT_sf_sub_c"/>
</dbReference>
<dbReference type="GO" id="GO:0050566">
    <property type="term" value="F:asparaginyl-tRNA synthase (glutamine-hydrolyzing) activity"/>
    <property type="evidence" value="ECO:0007669"/>
    <property type="project" value="UniProtKB-EC"/>
</dbReference>
<keyword evidence="1" id="KW-0436">Ligase</keyword>